<dbReference type="Proteomes" id="UP000067243">
    <property type="component" value="Chromosome"/>
</dbReference>
<dbReference type="InterPro" id="IPR017853">
    <property type="entry name" value="GH"/>
</dbReference>
<proteinExistence type="predicted"/>
<dbReference type="KEGG" id="stur:STURON_00543"/>
<dbReference type="InterPro" id="IPR052750">
    <property type="entry name" value="GH18_Chitinase"/>
</dbReference>
<dbReference type="Gene3D" id="3.20.20.80">
    <property type="entry name" value="Glycosidases"/>
    <property type="match status" value="2"/>
</dbReference>
<dbReference type="OrthoDB" id="99456at2"/>
<gene>
    <name evidence="3" type="ORF">STURON_00543</name>
</gene>
<dbReference type="PROSITE" id="PS51257">
    <property type="entry name" value="PROKAR_LIPOPROTEIN"/>
    <property type="match status" value="1"/>
</dbReference>
<accession>A0A0K1P6G1</accession>
<keyword evidence="2" id="KW-0732">Signal</keyword>
<reference evidence="3 4" key="1">
    <citation type="journal article" date="2015" name="Genome Announc.">
        <title>Complete Genome Sequence of Spiroplasma turonicum Strain Tab4cT, a Parasite of a Horse Fly, Haematopota sp. (Diptera: Tabanidae).</title>
        <authorList>
            <person name="Davis R.E."/>
            <person name="Shao J."/>
            <person name="Zhao Y."/>
            <person name="Gasparich G.E."/>
            <person name="Gaynor B.J."/>
            <person name="Donofrio N."/>
        </authorList>
    </citation>
    <scope>NUCLEOTIDE SEQUENCE [LARGE SCALE GENOMIC DNA]</scope>
    <source>
        <strain evidence="3 4">Tab4c</strain>
    </source>
</reference>
<sequence length="892" mass="100551">MNKLYKWLFSFGLSLSLTIFTVSCNTYISNSYKGNENPGNPENPTTPEIPDTNDTSSSNYYVKWKDANPNRTTKINTKNKYNNKTYFSPYLDAGLWSGNDFSDIINSTKDTNNNNAVLSQYTLAFAQQVNGVSDKLEISFAGLKKDSSYDEWKKLQLGPKDLAPFSISKNDFKNLKISYGGYNVGVDQTQEKSPWNVALKLSKNNEENAVNILSESFKNFNEELLNDAKKYVKEAATDLETPKNIDFDIEGNSQNDKSALKVLAKTLAKMKKEDSTWNFSVTLPVLPSGLSSEGIGVLLVFATEFKNAGIDYKNMPIINLMLMDYGNDIYNQAIKDRKTNFDLAKSAIENTIAQLSKTIKNLYEINPIDDELYGLIGATPMIGINDTKAGIFTLEDAKDLYNYSMDKNIAYIGMWSQNCDRGIINGKKSIKTVTSHGLNYLNEYDFTRVFIGNWTSDILNPKDEAPEDITPNEPNYGGDDGDYGDPITPEPTSYSSWEKANPNRKTNITEKYSPNEKTYFSPYFDTGLYSGNKLEDVYKKTTSDPGDGVKKLNNLTLAFITQAQSTTDKLDLTFAGQKRGDSYDWWSNDKFYKETLSYLISNNSFENIKMSYGGFNTGENIEKNPWNVALRLNNYNINNSIEPLKNAFINFNQEWTNLASKNSGKSLKMPKNIDFDIEGKSIDDKNANILLAKTVAKMKKEDSSWNFSLTLPVLPSGLTSSGAAVMDLFIQEYKNLNISYSNLPVINLMLMDYGNPIYRKAIKDGKTNFDLSIEAINNTSKRLSTSIQNIYNYSVDYNNLYYLIGATPMIGINDTAAGIFTLEDAKELYNWSQKNNLAYTSMWSLNDDKRRDNNNDAKSVTSHGLTYLNDCDFTKVFIGNWDNQVKKPNTSL</sequence>
<dbReference type="PANTHER" id="PTHR42976">
    <property type="entry name" value="BIFUNCTIONAL CHITINASE/LYSOZYME-RELATED"/>
    <property type="match status" value="1"/>
</dbReference>
<organism evidence="3 4">
    <name type="scientific">Spiroplasma turonicum</name>
    <dbReference type="NCBI Taxonomy" id="216946"/>
    <lineage>
        <taxon>Bacteria</taxon>
        <taxon>Bacillati</taxon>
        <taxon>Mycoplasmatota</taxon>
        <taxon>Mollicutes</taxon>
        <taxon>Entomoplasmatales</taxon>
        <taxon>Spiroplasmataceae</taxon>
        <taxon>Spiroplasma</taxon>
    </lineage>
</organism>
<evidence type="ECO:0000256" key="2">
    <source>
        <dbReference type="SAM" id="SignalP"/>
    </source>
</evidence>
<dbReference type="RefSeq" id="WP_075048380.1">
    <property type="nucleotide sequence ID" value="NZ_CP012328.1"/>
</dbReference>
<dbReference type="EMBL" id="CP012328">
    <property type="protein sequence ID" value="AKU79789.1"/>
    <property type="molecule type" value="Genomic_DNA"/>
</dbReference>
<evidence type="ECO:0000256" key="1">
    <source>
        <dbReference type="SAM" id="MobiDB-lite"/>
    </source>
</evidence>
<dbReference type="AlphaFoldDB" id="A0A0K1P6G1"/>
<feature type="compositionally biased region" description="Low complexity" evidence="1">
    <location>
        <begin position="34"/>
        <end position="55"/>
    </location>
</feature>
<dbReference type="SUPFAM" id="SSF51445">
    <property type="entry name" value="(Trans)glycosidases"/>
    <property type="match status" value="1"/>
</dbReference>
<protein>
    <recommendedName>
        <fullName evidence="5">Bifunctional chitinase/lysozyme</fullName>
    </recommendedName>
</protein>
<keyword evidence="4" id="KW-1185">Reference proteome</keyword>
<feature type="chain" id="PRO_5009779610" description="Bifunctional chitinase/lysozyme" evidence="2">
    <location>
        <begin position="22"/>
        <end position="892"/>
    </location>
</feature>
<evidence type="ECO:0000313" key="4">
    <source>
        <dbReference type="Proteomes" id="UP000067243"/>
    </source>
</evidence>
<evidence type="ECO:0008006" key="5">
    <source>
        <dbReference type="Google" id="ProtNLM"/>
    </source>
</evidence>
<feature type="region of interest" description="Disordered" evidence="1">
    <location>
        <begin position="461"/>
        <end position="482"/>
    </location>
</feature>
<feature type="region of interest" description="Disordered" evidence="1">
    <location>
        <begin position="32"/>
        <end position="61"/>
    </location>
</feature>
<name>A0A0K1P6G1_9MOLU</name>
<dbReference type="STRING" id="216946.STURO_v1c05410"/>
<feature type="signal peptide" evidence="2">
    <location>
        <begin position="1"/>
        <end position="21"/>
    </location>
</feature>
<dbReference type="PANTHER" id="PTHR42976:SF1">
    <property type="entry name" value="GH18 DOMAIN-CONTAINING PROTEIN-RELATED"/>
    <property type="match status" value="1"/>
</dbReference>
<dbReference type="PATRIC" id="fig|216946.3.peg.545"/>
<evidence type="ECO:0000313" key="3">
    <source>
        <dbReference type="EMBL" id="AKU79789.1"/>
    </source>
</evidence>